<dbReference type="Proteomes" id="UP000201728">
    <property type="component" value="Chromosome"/>
</dbReference>
<dbReference type="EMBL" id="CP016397">
    <property type="protein sequence ID" value="ASQ46808.1"/>
    <property type="molecule type" value="Genomic_DNA"/>
</dbReference>
<dbReference type="KEGG" id="lcd:clem_11325"/>
<dbReference type="OrthoDB" id="5651076at2"/>
<accession>A0A222P4N0</accession>
<organism evidence="2 3">
    <name type="scientific">Legionella clemsonensis</name>
    <dbReference type="NCBI Taxonomy" id="1867846"/>
    <lineage>
        <taxon>Bacteria</taxon>
        <taxon>Pseudomonadati</taxon>
        <taxon>Pseudomonadota</taxon>
        <taxon>Gammaproteobacteria</taxon>
        <taxon>Legionellales</taxon>
        <taxon>Legionellaceae</taxon>
        <taxon>Legionella</taxon>
    </lineage>
</organism>
<proteinExistence type="predicted"/>
<dbReference type="RefSeq" id="WP_094091630.1">
    <property type="nucleotide sequence ID" value="NZ_CP016397.1"/>
</dbReference>
<protein>
    <recommendedName>
        <fullName evidence="1">Toprim domain-containing protein</fullName>
    </recommendedName>
</protein>
<keyword evidence="3" id="KW-1185">Reference proteome</keyword>
<evidence type="ECO:0000313" key="3">
    <source>
        <dbReference type="Proteomes" id="UP000201728"/>
    </source>
</evidence>
<evidence type="ECO:0000259" key="1">
    <source>
        <dbReference type="Pfam" id="PF13362"/>
    </source>
</evidence>
<feature type="domain" description="Toprim" evidence="1">
    <location>
        <begin position="145"/>
        <end position="245"/>
    </location>
</feature>
<gene>
    <name evidence="2" type="ORF">clem_11325</name>
</gene>
<dbReference type="Pfam" id="PF13362">
    <property type="entry name" value="Toprim_3"/>
    <property type="match status" value="1"/>
</dbReference>
<sequence length="883" mass="99916">MKEKGMSARKSLSVLDSNQLNAARANEIWQRSEPIQGTLAETYMVKTRKIPAASLELMNIRSYQGEIGLKAYDQNPPHKDYVLIPVYDFKNAMVGIHFIQVNSHGEKATKATNPKFYAKGYLGSYSKFHSKDAAVLQMTHDLRMVFIAEGVETAASIAAIPELSNRFSILAGLGVDRLTQTLGYVQTHFPPNCIVVLLKDNDGKHAKSNRAFNIAKEAYENAGYPIKILEPSARNDWNYVLQFDGLEALQSEVLEKLQLEKALAGLDSAVFEKRRDQFQKMYYAICRAEKLAEKKALMSLLKAAIEEILLINEKIPALKDPQALIKNMDLVLTALGIIERCIPSTPIETATFPEIPSLNQQLEALKHIGENKKAALMEEEDIPSDVEPQHAPNGDLAKAYHYALLDYRGYLQKQSPVSALTSDALKEHCQRHASNEFNSYYQSFIDEASQLISDNREQEISQSLLKKYRDFRMELINHYDEKKSLILKTCLQQIRYATTKIALYLDNLRLASQGQWDRLNVKQAEVLQAAQQLRDLMMDNLQSDEQAQRELQTWLNQLSGFRVGVAFHFHCHLLNNRTSTAEESATKSWGKKVLDNELSDHSVEGRVELLDDDSDEEESLHSLTDCLLHNEGMPQDLPTKVQSEAGQVDVVSATESQEKTIADITQLILEPTRSALGPHNKNKRDFCKLLAVSIYKEFIVVDPVNNTSQQFDGIVIRNGKLTVIERKANDGMGWASQQKRFCQSKIDAKELFLKRRVIDLINKQPHPEDYILIAVPDAANLLGADFTMAMKKELVKNAKLLILKAMKHLSLEFVLNRPRQFSYKNYTELFFNKSLIEHVSMRFSRRGKGDEIIAHKLMDLVVEEMTSSECSSSEESKPVSSSN</sequence>
<evidence type="ECO:0000313" key="2">
    <source>
        <dbReference type="EMBL" id="ASQ46808.1"/>
    </source>
</evidence>
<dbReference type="InterPro" id="IPR006171">
    <property type="entry name" value="TOPRIM_dom"/>
</dbReference>
<reference evidence="3" key="1">
    <citation type="submission" date="2016-07" db="EMBL/GenBank/DDBJ databases">
        <authorList>
            <person name="Florea S."/>
            <person name="Webb J.S."/>
            <person name="Jaromczyk J."/>
            <person name="Schardl C.L."/>
        </authorList>
    </citation>
    <scope>NUCLEOTIDE SEQUENCE [LARGE SCALE GENOMIC DNA]</scope>
    <source>
        <strain evidence="3">CDC-D5610</strain>
    </source>
</reference>
<dbReference type="AlphaFoldDB" id="A0A222P4N0"/>
<name>A0A222P4N0_9GAMM</name>